<evidence type="ECO:0000256" key="4">
    <source>
        <dbReference type="ARBA" id="ARBA00022801"/>
    </source>
</evidence>
<dbReference type="AlphaFoldDB" id="A0A7X6L4L0"/>
<dbReference type="RefSeq" id="WP_084498773.1">
    <property type="nucleotide sequence ID" value="NZ_JAAXOS010000007.1"/>
</dbReference>
<organism evidence="7 8">
    <name type="scientific">Nocardia gamkensis</name>
    <dbReference type="NCBI Taxonomy" id="352869"/>
    <lineage>
        <taxon>Bacteria</taxon>
        <taxon>Bacillati</taxon>
        <taxon>Actinomycetota</taxon>
        <taxon>Actinomycetes</taxon>
        <taxon>Mycobacteriales</taxon>
        <taxon>Nocardiaceae</taxon>
        <taxon>Nocardia</taxon>
    </lineage>
</organism>
<keyword evidence="5" id="KW-0862">Zinc</keyword>
<dbReference type="Pfam" id="PF07687">
    <property type="entry name" value="M20_dimer"/>
    <property type="match status" value="1"/>
</dbReference>
<protein>
    <submittedName>
        <fullName evidence="7">M20 family metallopeptidase</fullName>
    </submittedName>
</protein>
<dbReference type="PANTHER" id="PTHR43808">
    <property type="entry name" value="ACETYLORNITHINE DEACETYLASE"/>
    <property type="match status" value="1"/>
</dbReference>
<dbReference type="PROSITE" id="PS00759">
    <property type="entry name" value="ARGE_DAPE_CPG2_2"/>
    <property type="match status" value="1"/>
</dbReference>
<dbReference type="Pfam" id="PF01546">
    <property type="entry name" value="Peptidase_M20"/>
    <property type="match status" value="1"/>
</dbReference>
<proteinExistence type="inferred from homology"/>
<feature type="domain" description="Peptidase M20 dimerisation" evidence="6">
    <location>
        <begin position="172"/>
        <end position="274"/>
    </location>
</feature>
<dbReference type="PANTHER" id="PTHR43808:SF8">
    <property type="entry name" value="PEPTIDASE M20 DIMERISATION DOMAIN-CONTAINING PROTEIN"/>
    <property type="match status" value="1"/>
</dbReference>
<dbReference type="InterPro" id="IPR002933">
    <property type="entry name" value="Peptidase_M20"/>
</dbReference>
<dbReference type="EMBL" id="JAAXOS010000007">
    <property type="protein sequence ID" value="NKY27741.1"/>
    <property type="molecule type" value="Genomic_DNA"/>
</dbReference>
<evidence type="ECO:0000256" key="5">
    <source>
        <dbReference type="ARBA" id="ARBA00022833"/>
    </source>
</evidence>
<dbReference type="InterPro" id="IPR050072">
    <property type="entry name" value="Peptidase_M20A"/>
</dbReference>
<dbReference type="InterPro" id="IPR011650">
    <property type="entry name" value="Peptidase_M20_dimer"/>
</dbReference>
<accession>A0A7X6L4L0</accession>
<dbReference type="SUPFAM" id="SSF53187">
    <property type="entry name" value="Zn-dependent exopeptidases"/>
    <property type="match status" value="1"/>
</dbReference>
<name>A0A7X6L4L0_9NOCA</name>
<evidence type="ECO:0000259" key="6">
    <source>
        <dbReference type="Pfam" id="PF07687"/>
    </source>
</evidence>
<evidence type="ECO:0000313" key="8">
    <source>
        <dbReference type="Proteomes" id="UP000540698"/>
    </source>
</evidence>
<dbReference type="Gene3D" id="3.40.630.10">
    <property type="entry name" value="Zn peptidases"/>
    <property type="match status" value="2"/>
</dbReference>
<dbReference type="InterPro" id="IPR001261">
    <property type="entry name" value="ArgE/DapE_CS"/>
</dbReference>
<comment type="similarity">
    <text evidence="2">Belongs to the peptidase M20A family.</text>
</comment>
<dbReference type="Proteomes" id="UP000540698">
    <property type="component" value="Unassembled WGS sequence"/>
</dbReference>
<evidence type="ECO:0000256" key="2">
    <source>
        <dbReference type="ARBA" id="ARBA00006247"/>
    </source>
</evidence>
<dbReference type="GO" id="GO:0046872">
    <property type="term" value="F:metal ion binding"/>
    <property type="evidence" value="ECO:0007669"/>
    <property type="project" value="UniProtKB-KW"/>
</dbReference>
<evidence type="ECO:0000256" key="1">
    <source>
        <dbReference type="ARBA" id="ARBA00001947"/>
    </source>
</evidence>
<gene>
    <name evidence="7" type="ORF">HGB38_16115</name>
</gene>
<evidence type="ECO:0000256" key="3">
    <source>
        <dbReference type="ARBA" id="ARBA00022723"/>
    </source>
</evidence>
<dbReference type="Gene3D" id="3.30.70.360">
    <property type="match status" value="1"/>
</dbReference>
<sequence>MMNLTELLEALVAHDSTFGRERTIGEWLVKYLTGEGFVVRKQIVESDRFNVLAERGTGTATLLCYGHVDTVPIYSGWKTDPLRLTRVGDRLYGLGACDMKGGIASLLFALQQLPADVPIKLLFAVDEENESLGAWQVVRDRRNWMKGVEHILSVEPGASADKIGGADVLTLGRRGRARFRFIIHGFSSHGGHIDRGVNAIDIGARIAREIDGAKQAFHPRLKEGSQYVASFNGSSAGLSIPEYCELEVERLLVIPETIDDCLKEYNDLCARVLASMEMPESARSYASAVAELVPRQNRYSEPYEIAIDDPLVAAARGAVVNTLQPEDGPFINYGRSVGDENVFANALGLPSLVLGPEGGNIHSPNEWVSQNSLNDVSAVYRDLFERYFEL</sequence>
<keyword evidence="4" id="KW-0378">Hydrolase</keyword>
<keyword evidence="8" id="KW-1185">Reference proteome</keyword>
<dbReference type="SUPFAM" id="SSF55031">
    <property type="entry name" value="Bacterial exopeptidase dimerisation domain"/>
    <property type="match status" value="1"/>
</dbReference>
<evidence type="ECO:0000313" key="7">
    <source>
        <dbReference type="EMBL" id="NKY27741.1"/>
    </source>
</evidence>
<dbReference type="InterPro" id="IPR036264">
    <property type="entry name" value="Bact_exopeptidase_dim_dom"/>
</dbReference>
<reference evidence="7 8" key="1">
    <citation type="submission" date="2020-04" db="EMBL/GenBank/DDBJ databases">
        <title>MicrobeNet Type strains.</title>
        <authorList>
            <person name="Nicholson A.C."/>
        </authorList>
    </citation>
    <scope>NUCLEOTIDE SEQUENCE [LARGE SCALE GENOMIC DNA]</scope>
    <source>
        <strain evidence="7 8">DSM 44956</strain>
    </source>
</reference>
<dbReference type="GO" id="GO:0016787">
    <property type="term" value="F:hydrolase activity"/>
    <property type="evidence" value="ECO:0007669"/>
    <property type="project" value="UniProtKB-KW"/>
</dbReference>
<comment type="caution">
    <text evidence="7">The sequence shown here is derived from an EMBL/GenBank/DDBJ whole genome shotgun (WGS) entry which is preliminary data.</text>
</comment>
<comment type="cofactor">
    <cofactor evidence="1">
        <name>Zn(2+)</name>
        <dbReference type="ChEBI" id="CHEBI:29105"/>
    </cofactor>
</comment>
<keyword evidence="3" id="KW-0479">Metal-binding</keyword>